<evidence type="ECO:0000313" key="3">
    <source>
        <dbReference type="EMBL" id="MBP2293198.1"/>
    </source>
</evidence>
<sequence length="301" mass="32475">MTSESPLQSPLFNAPLFNGMDAAAIDRQYNFRKLVPEHADFFARWEAQSAAARARLGGTLDIPVGPHPRQTVDVFPAGDGAPLLVFIHGGYWRSLSKAMHSFIAEPFVTQGVAVAMIGYGLCPDVTMDELIGHAQIGLDWILDHAADFGADSRRLVLAGHSAGGHLATTLLSRNPERALGAVSISGIYDLEPLLHFEVNDQLRLDTDSARRLSPVHNVPAPAPLLVLALGSNETDEMHRQQTDQARAWAAAGNAIQEFVEPGANHFSVVDRFADPDGALFNATMAMLRAPNRTISGRSASR</sequence>
<gene>
    <name evidence="3" type="ORF">J2851_002980</name>
</gene>
<dbReference type="InterPro" id="IPR049492">
    <property type="entry name" value="BD-FAE-like_dom"/>
</dbReference>
<evidence type="ECO:0000259" key="2">
    <source>
        <dbReference type="Pfam" id="PF20434"/>
    </source>
</evidence>
<feature type="domain" description="BD-FAE-like" evidence="2">
    <location>
        <begin position="81"/>
        <end position="170"/>
    </location>
</feature>
<evidence type="ECO:0000256" key="1">
    <source>
        <dbReference type="ARBA" id="ARBA00022801"/>
    </source>
</evidence>
<dbReference type="GO" id="GO:0004061">
    <property type="term" value="F:arylformamidase activity"/>
    <property type="evidence" value="ECO:0007669"/>
    <property type="project" value="UniProtKB-EC"/>
</dbReference>
<dbReference type="SUPFAM" id="SSF53474">
    <property type="entry name" value="alpha/beta-Hydrolases"/>
    <property type="match status" value="1"/>
</dbReference>
<keyword evidence="1 3" id="KW-0378">Hydrolase</keyword>
<name>A0ABS4SM92_9PROT</name>
<dbReference type="InterPro" id="IPR029058">
    <property type="entry name" value="AB_hydrolase_fold"/>
</dbReference>
<dbReference type="InterPro" id="IPR050300">
    <property type="entry name" value="GDXG_lipolytic_enzyme"/>
</dbReference>
<dbReference type="Proteomes" id="UP000781958">
    <property type="component" value="Unassembled WGS sequence"/>
</dbReference>
<evidence type="ECO:0000313" key="4">
    <source>
        <dbReference type="Proteomes" id="UP000781958"/>
    </source>
</evidence>
<protein>
    <submittedName>
        <fullName evidence="3">Arylformamidase</fullName>
        <ecNumber evidence="3">3.5.1.9</ecNumber>
    </submittedName>
</protein>
<reference evidence="3 4" key="1">
    <citation type="submission" date="2021-03" db="EMBL/GenBank/DDBJ databases">
        <title>Genomic Encyclopedia of Type Strains, Phase III (KMG-III): the genomes of soil and plant-associated and newly described type strains.</title>
        <authorList>
            <person name="Whitman W."/>
        </authorList>
    </citation>
    <scope>NUCLEOTIDE SEQUENCE [LARGE SCALE GENOMIC DNA]</scope>
    <source>
        <strain evidence="3 4">IMMIB AFH-6</strain>
    </source>
</reference>
<accession>A0ABS4SM92</accession>
<organism evidence="3 4">
    <name type="scientific">Azospirillum rugosum</name>
    <dbReference type="NCBI Taxonomy" id="416170"/>
    <lineage>
        <taxon>Bacteria</taxon>
        <taxon>Pseudomonadati</taxon>
        <taxon>Pseudomonadota</taxon>
        <taxon>Alphaproteobacteria</taxon>
        <taxon>Rhodospirillales</taxon>
        <taxon>Azospirillaceae</taxon>
        <taxon>Azospirillum</taxon>
    </lineage>
</organism>
<dbReference type="Gene3D" id="3.40.50.1820">
    <property type="entry name" value="alpha/beta hydrolase"/>
    <property type="match status" value="1"/>
</dbReference>
<dbReference type="EMBL" id="JAGINP010000009">
    <property type="protein sequence ID" value="MBP2293198.1"/>
    <property type="molecule type" value="Genomic_DNA"/>
</dbReference>
<comment type="caution">
    <text evidence="3">The sequence shown here is derived from an EMBL/GenBank/DDBJ whole genome shotgun (WGS) entry which is preliminary data.</text>
</comment>
<proteinExistence type="predicted"/>
<dbReference type="PANTHER" id="PTHR48081:SF33">
    <property type="entry name" value="KYNURENINE FORMAMIDASE"/>
    <property type="match status" value="1"/>
</dbReference>
<dbReference type="RefSeq" id="WP_209767051.1">
    <property type="nucleotide sequence ID" value="NZ_JAGINP010000009.1"/>
</dbReference>
<dbReference type="PANTHER" id="PTHR48081">
    <property type="entry name" value="AB HYDROLASE SUPERFAMILY PROTEIN C4A8.06C"/>
    <property type="match status" value="1"/>
</dbReference>
<keyword evidence="4" id="KW-1185">Reference proteome</keyword>
<dbReference type="EC" id="3.5.1.9" evidence="3"/>
<dbReference type="Pfam" id="PF20434">
    <property type="entry name" value="BD-FAE"/>
    <property type="match status" value="1"/>
</dbReference>